<evidence type="ECO:0000259" key="2">
    <source>
        <dbReference type="PROSITE" id="PS50041"/>
    </source>
</evidence>
<name>A0A3S1AVU0_ELYCH</name>
<dbReference type="CDD" id="cd00037">
    <property type="entry name" value="CLECT"/>
    <property type="match status" value="1"/>
</dbReference>
<evidence type="ECO:0000313" key="4">
    <source>
        <dbReference type="Proteomes" id="UP000271974"/>
    </source>
</evidence>
<feature type="domain" description="C-type lectin" evidence="2">
    <location>
        <begin position="34"/>
        <end position="149"/>
    </location>
</feature>
<protein>
    <recommendedName>
        <fullName evidence="2">C-type lectin domain-containing protein</fullName>
    </recommendedName>
</protein>
<evidence type="ECO:0000313" key="3">
    <source>
        <dbReference type="EMBL" id="RUS68662.1"/>
    </source>
</evidence>
<dbReference type="Gene3D" id="3.10.100.10">
    <property type="entry name" value="Mannose-Binding Protein A, subunit A"/>
    <property type="match status" value="1"/>
</dbReference>
<accession>A0A3S1AVU0</accession>
<gene>
    <name evidence="3" type="ORF">EGW08_023576</name>
</gene>
<proteinExistence type="predicted"/>
<dbReference type="Pfam" id="PF00059">
    <property type="entry name" value="Lectin_C"/>
    <property type="match status" value="1"/>
</dbReference>
<dbReference type="OrthoDB" id="6155413at2759"/>
<dbReference type="InterPro" id="IPR016186">
    <property type="entry name" value="C-type_lectin-like/link_sf"/>
</dbReference>
<dbReference type="PROSITE" id="PS51257">
    <property type="entry name" value="PROKAR_LIPOPROTEIN"/>
    <property type="match status" value="1"/>
</dbReference>
<dbReference type="PANTHER" id="PTHR22803">
    <property type="entry name" value="MANNOSE, PHOSPHOLIPASE, LECTIN RECEPTOR RELATED"/>
    <property type="match status" value="1"/>
</dbReference>
<organism evidence="3 4">
    <name type="scientific">Elysia chlorotica</name>
    <name type="common">Eastern emerald elysia</name>
    <name type="synonym">Sea slug</name>
    <dbReference type="NCBI Taxonomy" id="188477"/>
    <lineage>
        <taxon>Eukaryota</taxon>
        <taxon>Metazoa</taxon>
        <taxon>Spiralia</taxon>
        <taxon>Lophotrochozoa</taxon>
        <taxon>Mollusca</taxon>
        <taxon>Gastropoda</taxon>
        <taxon>Heterobranchia</taxon>
        <taxon>Euthyneura</taxon>
        <taxon>Panpulmonata</taxon>
        <taxon>Sacoglossa</taxon>
        <taxon>Placobranchoidea</taxon>
        <taxon>Plakobranchidae</taxon>
        <taxon>Elysia</taxon>
    </lineage>
</organism>
<feature type="non-terminal residue" evidence="3">
    <location>
        <position position="152"/>
    </location>
</feature>
<keyword evidence="1" id="KW-0732">Signal</keyword>
<dbReference type="Proteomes" id="UP000271974">
    <property type="component" value="Unassembled WGS sequence"/>
</dbReference>
<dbReference type="EMBL" id="RQTK01002126">
    <property type="protein sequence ID" value="RUS68662.1"/>
    <property type="molecule type" value="Genomic_DNA"/>
</dbReference>
<dbReference type="InterPro" id="IPR050111">
    <property type="entry name" value="C-type_lectin/snaclec_domain"/>
</dbReference>
<comment type="caution">
    <text evidence="3">The sequence shown here is derived from an EMBL/GenBank/DDBJ whole genome shotgun (WGS) entry which is preliminary data.</text>
</comment>
<dbReference type="SMART" id="SM00034">
    <property type="entry name" value="CLECT"/>
    <property type="match status" value="1"/>
</dbReference>
<sequence>MRLLQTEQRILFISMLTIASCHILCPAPWKESSTSGTCIQVFANSKTWDAARAACKLLGADLVKIRDRQMNELVYEKIKETSARYFWIGLCARNGKFYWLDDTNEATFSLFTSAQPAVYNQHKTCAEMRIGRSSWYVYDKDFTQGYICEKLA</sequence>
<feature type="chain" id="PRO_5018630250" description="C-type lectin domain-containing protein" evidence="1">
    <location>
        <begin position="22"/>
        <end position="152"/>
    </location>
</feature>
<dbReference type="PROSITE" id="PS50041">
    <property type="entry name" value="C_TYPE_LECTIN_2"/>
    <property type="match status" value="1"/>
</dbReference>
<reference evidence="3 4" key="1">
    <citation type="submission" date="2019-01" db="EMBL/GenBank/DDBJ databases">
        <title>A draft genome assembly of the solar-powered sea slug Elysia chlorotica.</title>
        <authorList>
            <person name="Cai H."/>
            <person name="Li Q."/>
            <person name="Fang X."/>
            <person name="Li J."/>
            <person name="Curtis N.E."/>
            <person name="Altenburger A."/>
            <person name="Shibata T."/>
            <person name="Feng M."/>
            <person name="Maeda T."/>
            <person name="Schwartz J.A."/>
            <person name="Shigenobu S."/>
            <person name="Lundholm N."/>
            <person name="Nishiyama T."/>
            <person name="Yang H."/>
            <person name="Hasebe M."/>
            <person name="Li S."/>
            <person name="Pierce S.K."/>
            <person name="Wang J."/>
        </authorList>
    </citation>
    <scope>NUCLEOTIDE SEQUENCE [LARGE SCALE GENOMIC DNA]</scope>
    <source>
        <strain evidence="3">EC2010</strain>
        <tissue evidence="3">Whole organism of an adult</tissue>
    </source>
</reference>
<keyword evidence="4" id="KW-1185">Reference proteome</keyword>
<dbReference type="SUPFAM" id="SSF56436">
    <property type="entry name" value="C-type lectin-like"/>
    <property type="match status" value="1"/>
</dbReference>
<feature type="signal peptide" evidence="1">
    <location>
        <begin position="1"/>
        <end position="21"/>
    </location>
</feature>
<evidence type="ECO:0000256" key="1">
    <source>
        <dbReference type="SAM" id="SignalP"/>
    </source>
</evidence>
<dbReference type="InterPro" id="IPR016187">
    <property type="entry name" value="CTDL_fold"/>
</dbReference>
<dbReference type="AlphaFoldDB" id="A0A3S1AVU0"/>
<dbReference type="InterPro" id="IPR001304">
    <property type="entry name" value="C-type_lectin-like"/>
</dbReference>